<dbReference type="InterPro" id="IPR004733">
    <property type="entry name" value="PurM_cligase"/>
</dbReference>
<evidence type="ECO:0000259" key="16">
    <source>
        <dbReference type="Pfam" id="PF00586"/>
    </source>
</evidence>
<dbReference type="Pfam" id="PF00586">
    <property type="entry name" value="AIRS"/>
    <property type="match status" value="1"/>
</dbReference>
<organism evidence="18 19">
    <name type="scientific">Methanobacterium bryantii</name>
    <dbReference type="NCBI Taxonomy" id="2161"/>
    <lineage>
        <taxon>Archaea</taxon>
        <taxon>Methanobacteriati</taxon>
        <taxon>Methanobacteriota</taxon>
        <taxon>Methanomada group</taxon>
        <taxon>Methanobacteria</taxon>
        <taxon>Methanobacteriales</taxon>
        <taxon>Methanobacteriaceae</taxon>
        <taxon>Methanobacterium</taxon>
    </lineage>
</organism>
<sequence length="343" mass="36745">MVTYSESGVDINLEEATVSALVSEIKKTLSFRDVITESGHFAALVRLGDKAIAMSTDGVGSKILVAKMMNKYDTVGIDCIAMVVNDILCVGAEPIAMVDYLAVEKADPEIAGQIGKGLAEGSKMAKIAMIGGETASLPEIIKDFDLAGTGIGIVDADKIITGENIADGDVLIGIESSGVHSNGLSLARKVFFDKANLSIDSPLPTDSDKLVGEELLKPTEIYVKPVVELLKEDIDIHGLAHITGGGFLNLKRLKKGISYNIDSLPELSSIFKSIYSLDVPLEEMYRVFNMGIGFVVIVPAREADKTINVIKKHNKAYKIGTVVDNKDETVKIKAFNGDIITLN</sequence>
<dbReference type="Gene3D" id="3.30.1330.10">
    <property type="entry name" value="PurM-like, N-terminal domain"/>
    <property type="match status" value="1"/>
</dbReference>
<gene>
    <name evidence="15" type="primary">purM</name>
    <name evidence="18" type="ORF">ASJ80_12240</name>
</gene>
<keyword evidence="8 15" id="KW-0547">Nucleotide-binding</keyword>
<evidence type="ECO:0000256" key="8">
    <source>
        <dbReference type="ARBA" id="ARBA00022741"/>
    </source>
</evidence>
<dbReference type="FunFam" id="3.90.650.10:FF:000011">
    <property type="entry name" value="Phosphoribosylformylglycinamidine cyclo-ligase"/>
    <property type="match status" value="1"/>
</dbReference>
<comment type="subcellular location">
    <subcellularLocation>
        <location evidence="1 15">Cytoplasm</location>
    </subcellularLocation>
</comment>
<dbReference type="GO" id="GO:0004641">
    <property type="term" value="F:phosphoribosylformylglycinamidine cyclo-ligase activity"/>
    <property type="evidence" value="ECO:0007669"/>
    <property type="project" value="UniProtKB-UniRule"/>
</dbReference>
<keyword evidence="6 15" id="KW-0963">Cytoplasm</keyword>
<dbReference type="GO" id="GO:0046084">
    <property type="term" value="P:adenine biosynthetic process"/>
    <property type="evidence" value="ECO:0007669"/>
    <property type="project" value="TreeGrafter"/>
</dbReference>
<evidence type="ECO:0000256" key="3">
    <source>
        <dbReference type="ARBA" id="ARBA00010280"/>
    </source>
</evidence>
<proteinExistence type="inferred from homology"/>
<dbReference type="UniPathway" id="UPA00074">
    <property type="reaction ID" value="UER00129"/>
</dbReference>
<comment type="caution">
    <text evidence="18">The sequence shown here is derived from an EMBL/GenBank/DDBJ whole genome shotgun (WGS) entry which is preliminary data.</text>
</comment>
<dbReference type="GO" id="GO:0005829">
    <property type="term" value="C:cytosol"/>
    <property type="evidence" value="ECO:0007669"/>
    <property type="project" value="TreeGrafter"/>
</dbReference>
<dbReference type="InterPro" id="IPR036921">
    <property type="entry name" value="PurM-like_N_sf"/>
</dbReference>
<keyword evidence="19" id="KW-1185">Reference proteome</keyword>
<dbReference type="RefSeq" id="WP_069585264.1">
    <property type="nucleotide sequence ID" value="NZ_LMVM01000012.1"/>
</dbReference>
<dbReference type="GO" id="GO:0006189">
    <property type="term" value="P:'de novo' IMP biosynthetic process"/>
    <property type="evidence" value="ECO:0007669"/>
    <property type="project" value="UniProtKB-UniRule"/>
</dbReference>
<dbReference type="EMBL" id="LMVM01000012">
    <property type="protein sequence ID" value="PAV05062.1"/>
    <property type="molecule type" value="Genomic_DNA"/>
</dbReference>
<evidence type="ECO:0000256" key="4">
    <source>
        <dbReference type="ARBA" id="ARBA00013047"/>
    </source>
</evidence>
<evidence type="ECO:0000256" key="10">
    <source>
        <dbReference type="ARBA" id="ARBA00022840"/>
    </source>
</evidence>
<evidence type="ECO:0000313" key="18">
    <source>
        <dbReference type="EMBL" id="PAV05062.1"/>
    </source>
</evidence>
<evidence type="ECO:0000256" key="12">
    <source>
        <dbReference type="ARBA" id="ARBA00032931"/>
    </source>
</evidence>
<dbReference type="AlphaFoldDB" id="A0A2A2H6L6"/>
<keyword evidence="7 15" id="KW-0436">Ligase</keyword>
<reference evidence="18 19" key="1">
    <citation type="journal article" date="2017" name="BMC Genomics">
        <title>Genomic analysis of methanogenic archaea reveals a shift towards energy conservation.</title>
        <authorList>
            <person name="Gilmore S.P."/>
            <person name="Henske J.K."/>
            <person name="Sexton J.A."/>
            <person name="Solomon K.V."/>
            <person name="Seppala S."/>
            <person name="Yoo J.I."/>
            <person name="Huyett L.M."/>
            <person name="Pressman A."/>
            <person name="Cogan J.Z."/>
            <person name="Kivenson V."/>
            <person name="Peng X."/>
            <person name="Tan Y."/>
            <person name="Valentine D.L."/>
            <person name="O'Malley M.A."/>
        </authorList>
    </citation>
    <scope>NUCLEOTIDE SEQUENCE [LARGE SCALE GENOMIC DNA]</scope>
    <source>
        <strain evidence="18 19">M.o.H.</strain>
    </source>
</reference>
<evidence type="ECO:0000256" key="7">
    <source>
        <dbReference type="ARBA" id="ARBA00022598"/>
    </source>
</evidence>
<comment type="catalytic activity">
    <reaction evidence="14 15">
        <text>2-formamido-N(1)-(5-O-phospho-beta-D-ribosyl)acetamidine + ATP = 5-amino-1-(5-phospho-beta-D-ribosyl)imidazole + ADP + phosphate + H(+)</text>
        <dbReference type="Rhea" id="RHEA:23032"/>
        <dbReference type="ChEBI" id="CHEBI:15378"/>
        <dbReference type="ChEBI" id="CHEBI:30616"/>
        <dbReference type="ChEBI" id="CHEBI:43474"/>
        <dbReference type="ChEBI" id="CHEBI:137981"/>
        <dbReference type="ChEBI" id="CHEBI:147287"/>
        <dbReference type="ChEBI" id="CHEBI:456216"/>
        <dbReference type="EC" id="6.3.3.1"/>
    </reaction>
</comment>
<keyword evidence="9 15" id="KW-0658">Purine biosynthesis</keyword>
<dbReference type="FunFam" id="3.30.1330.10:FF:000020">
    <property type="entry name" value="Phosphoribosylformylglycinamidine cyclo-ligase"/>
    <property type="match status" value="1"/>
</dbReference>
<evidence type="ECO:0000256" key="14">
    <source>
        <dbReference type="ARBA" id="ARBA00049057"/>
    </source>
</evidence>
<evidence type="ECO:0000313" key="19">
    <source>
        <dbReference type="Proteomes" id="UP000217784"/>
    </source>
</evidence>
<dbReference type="PANTHER" id="PTHR10520">
    <property type="entry name" value="TRIFUNCTIONAL PURINE BIOSYNTHETIC PROTEIN ADENOSINE-3-RELATED"/>
    <property type="match status" value="1"/>
</dbReference>
<dbReference type="InterPro" id="IPR016188">
    <property type="entry name" value="PurM-like_N"/>
</dbReference>
<evidence type="ECO:0000256" key="9">
    <source>
        <dbReference type="ARBA" id="ARBA00022755"/>
    </source>
</evidence>
<evidence type="ECO:0000256" key="13">
    <source>
        <dbReference type="ARBA" id="ARBA00033093"/>
    </source>
</evidence>
<accession>A0A2A2H6L6</accession>
<dbReference type="CDD" id="cd02196">
    <property type="entry name" value="PurM"/>
    <property type="match status" value="1"/>
</dbReference>
<dbReference type="SUPFAM" id="SSF55326">
    <property type="entry name" value="PurM N-terminal domain-like"/>
    <property type="match status" value="1"/>
</dbReference>
<comment type="pathway">
    <text evidence="2 15">Purine metabolism; IMP biosynthesis via de novo pathway; 5-amino-1-(5-phospho-D-ribosyl)imidazole from N(2)-formyl-N(1)-(5-phospho-D-ribosyl)glycinamide: step 2/2.</text>
</comment>
<evidence type="ECO:0000256" key="6">
    <source>
        <dbReference type="ARBA" id="ARBA00022490"/>
    </source>
</evidence>
<keyword evidence="10 15" id="KW-0067">ATP-binding</keyword>
<dbReference type="Proteomes" id="UP000217784">
    <property type="component" value="Unassembled WGS sequence"/>
</dbReference>
<dbReference type="HAMAP" id="MF_00741">
    <property type="entry name" value="AIRS"/>
    <property type="match status" value="1"/>
</dbReference>
<dbReference type="InterPro" id="IPR036676">
    <property type="entry name" value="PurM-like_C_sf"/>
</dbReference>
<dbReference type="GO" id="GO:0005524">
    <property type="term" value="F:ATP binding"/>
    <property type="evidence" value="ECO:0007669"/>
    <property type="project" value="UniProtKB-KW"/>
</dbReference>
<evidence type="ECO:0000259" key="17">
    <source>
        <dbReference type="Pfam" id="PF02769"/>
    </source>
</evidence>
<dbReference type="OrthoDB" id="6605at2157"/>
<dbReference type="NCBIfam" id="TIGR00878">
    <property type="entry name" value="purM"/>
    <property type="match status" value="1"/>
</dbReference>
<dbReference type="Gene3D" id="3.90.650.10">
    <property type="entry name" value="PurM-like C-terminal domain"/>
    <property type="match status" value="1"/>
</dbReference>
<protein>
    <recommendedName>
        <fullName evidence="5 15">Phosphoribosylformylglycinamidine cyclo-ligase</fullName>
        <ecNumber evidence="4 15">6.3.3.1</ecNumber>
    </recommendedName>
    <alternativeName>
        <fullName evidence="12 15">AIR synthase</fullName>
    </alternativeName>
    <alternativeName>
        <fullName evidence="13 15">AIRS</fullName>
    </alternativeName>
    <alternativeName>
        <fullName evidence="11 15">Phosphoribosyl-aminoimidazole synthetase</fullName>
    </alternativeName>
</protein>
<feature type="domain" description="PurM-like N-terminal" evidence="16">
    <location>
        <begin position="42"/>
        <end position="154"/>
    </location>
</feature>
<feature type="domain" description="PurM-like C-terminal" evidence="17">
    <location>
        <begin position="167"/>
        <end position="332"/>
    </location>
</feature>
<evidence type="ECO:0000256" key="2">
    <source>
        <dbReference type="ARBA" id="ARBA00004686"/>
    </source>
</evidence>
<comment type="similarity">
    <text evidence="3 15">Belongs to the AIR synthase family.</text>
</comment>
<dbReference type="SUPFAM" id="SSF56042">
    <property type="entry name" value="PurM C-terminal domain-like"/>
    <property type="match status" value="1"/>
</dbReference>
<dbReference type="InterPro" id="IPR010918">
    <property type="entry name" value="PurM-like_C_dom"/>
</dbReference>
<evidence type="ECO:0000256" key="15">
    <source>
        <dbReference type="HAMAP-Rule" id="MF_00741"/>
    </source>
</evidence>
<dbReference type="EC" id="6.3.3.1" evidence="4 15"/>
<name>A0A2A2H6L6_METBR</name>
<evidence type="ECO:0000256" key="1">
    <source>
        <dbReference type="ARBA" id="ARBA00004496"/>
    </source>
</evidence>
<evidence type="ECO:0000256" key="11">
    <source>
        <dbReference type="ARBA" id="ARBA00031908"/>
    </source>
</evidence>
<evidence type="ECO:0000256" key="5">
    <source>
        <dbReference type="ARBA" id="ARBA00020367"/>
    </source>
</evidence>
<dbReference type="GO" id="GO:0004637">
    <property type="term" value="F:phosphoribosylamine-glycine ligase activity"/>
    <property type="evidence" value="ECO:0007669"/>
    <property type="project" value="TreeGrafter"/>
</dbReference>
<dbReference type="Pfam" id="PF02769">
    <property type="entry name" value="AIRS_C"/>
    <property type="match status" value="1"/>
</dbReference>
<dbReference type="PANTHER" id="PTHR10520:SF12">
    <property type="entry name" value="TRIFUNCTIONAL PURINE BIOSYNTHETIC PROTEIN ADENOSINE-3"/>
    <property type="match status" value="1"/>
</dbReference>